<organism evidence="3 4">
    <name type="scientific">Talaromyces amestolkiae</name>
    <dbReference type="NCBI Taxonomy" id="1196081"/>
    <lineage>
        <taxon>Eukaryota</taxon>
        <taxon>Fungi</taxon>
        <taxon>Dikarya</taxon>
        <taxon>Ascomycota</taxon>
        <taxon>Pezizomycotina</taxon>
        <taxon>Eurotiomycetes</taxon>
        <taxon>Eurotiomycetidae</taxon>
        <taxon>Eurotiales</taxon>
        <taxon>Trichocomaceae</taxon>
        <taxon>Talaromyces</taxon>
        <taxon>Talaromyces sect. Talaromyces</taxon>
    </lineage>
</organism>
<dbReference type="RefSeq" id="XP_040738234.1">
    <property type="nucleotide sequence ID" value="XM_040882680.1"/>
</dbReference>
<evidence type="ECO:0000313" key="3">
    <source>
        <dbReference type="EMBL" id="RAO73720.1"/>
    </source>
</evidence>
<feature type="coiled-coil region" evidence="1">
    <location>
        <begin position="258"/>
        <end position="306"/>
    </location>
</feature>
<protein>
    <submittedName>
        <fullName evidence="3">Uncharacterized protein</fullName>
    </submittedName>
</protein>
<accession>A0A364LD26</accession>
<feature type="compositionally biased region" description="Acidic residues" evidence="2">
    <location>
        <begin position="63"/>
        <end position="76"/>
    </location>
</feature>
<keyword evidence="4" id="KW-1185">Reference proteome</keyword>
<reference evidence="3 4" key="1">
    <citation type="journal article" date="2017" name="Biotechnol. Biofuels">
        <title>Differential beta-glucosidase expression as a function of carbon source availability in Talaromyces amestolkiae: a genomic and proteomic approach.</title>
        <authorList>
            <person name="de Eugenio L.I."/>
            <person name="Mendez-Liter J.A."/>
            <person name="Nieto-Dominguez M."/>
            <person name="Alonso L."/>
            <person name="Gil-Munoz J."/>
            <person name="Barriuso J."/>
            <person name="Prieto A."/>
            <person name="Martinez M.J."/>
        </authorList>
    </citation>
    <scope>NUCLEOTIDE SEQUENCE [LARGE SCALE GENOMIC DNA]</scope>
    <source>
        <strain evidence="3 4">CIB</strain>
    </source>
</reference>
<sequence length="327" mass="36812">MPQRRPYNRWKPSEKERLIALRQQNPDMSYTKLANRDNVTPTAASTTTIGTSSKSPERVATVETEDEEHSDSEERIEDIYFSGERTPNKRVKLSYSTRSQVASSKSQRPQDSATIQSESSERRQSLDEPPLELSPRPRKGHIVLFSEHANRSPDRGAVEDDNEDHGLPLSTPPPPPPSIPPPSPPPPPPEESREGQAQNRTVVVAPVDHSSTRQSETQDQVGELAPKQGLFSAEYIEKEIAQQTAKTNRWIKWLLTQNKGYETRNLDLEKKLKQYESVDTDKDSQISRLQTERKQLLSENMGLRKKLKTVIEVAGGTDDLESTIQGA</sequence>
<name>A0A364LD26_TALAM</name>
<evidence type="ECO:0000256" key="1">
    <source>
        <dbReference type="SAM" id="Coils"/>
    </source>
</evidence>
<dbReference type="OrthoDB" id="4227136at2759"/>
<proteinExistence type="predicted"/>
<dbReference type="AlphaFoldDB" id="A0A364LD26"/>
<dbReference type="GeneID" id="63798946"/>
<dbReference type="EMBL" id="MIKG01000026">
    <property type="protein sequence ID" value="RAO73720.1"/>
    <property type="molecule type" value="Genomic_DNA"/>
</dbReference>
<feature type="compositionally biased region" description="Pro residues" evidence="2">
    <location>
        <begin position="170"/>
        <end position="189"/>
    </location>
</feature>
<dbReference type="Proteomes" id="UP000249363">
    <property type="component" value="Unassembled WGS sequence"/>
</dbReference>
<feature type="region of interest" description="Disordered" evidence="2">
    <location>
        <begin position="23"/>
        <end position="225"/>
    </location>
</feature>
<comment type="caution">
    <text evidence="3">The sequence shown here is derived from an EMBL/GenBank/DDBJ whole genome shotgun (WGS) entry which is preliminary data.</text>
</comment>
<feature type="compositionally biased region" description="Basic and acidic residues" evidence="2">
    <location>
        <begin position="148"/>
        <end position="158"/>
    </location>
</feature>
<evidence type="ECO:0000313" key="4">
    <source>
        <dbReference type="Proteomes" id="UP000249363"/>
    </source>
</evidence>
<feature type="compositionally biased region" description="Low complexity" evidence="2">
    <location>
        <begin position="40"/>
        <end position="54"/>
    </location>
</feature>
<keyword evidence="1" id="KW-0175">Coiled coil</keyword>
<evidence type="ECO:0000256" key="2">
    <source>
        <dbReference type="SAM" id="MobiDB-lite"/>
    </source>
</evidence>
<feature type="compositionally biased region" description="Polar residues" evidence="2">
    <location>
        <begin position="94"/>
        <end position="118"/>
    </location>
</feature>
<gene>
    <name evidence="3" type="ORF">BHQ10_009732</name>
</gene>